<evidence type="ECO:0000313" key="15">
    <source>
        <dbReference type="Proteomes" id="UP000586093"/>
    </source>
</evidence>
<evidence type="ECO:0000256" key="8">
    <source>
        <dbReference type="ARBA" id="ARBA00023114"/>
    </source>
</evidence>
<dbReference type="PANTHER" id="PTHR34501:SF9">
    <property type="entry name" value="MAJOR OUTER MEMBRANE PROTEIN P.IA"/>
    <property type="match status" value="1"/>
</dbReference>
<accession>A0A839HT68</accession>
<evidence type="ECO:0000259" key="13">
    <source>
        <dbReference type="Pfam" id="PF13609"/>
    </source>
</evidence>
<evidence type="ECO:0000256" key="6">
    <source>
        <dbReference type="ARBA" id="ARBA00022729"/>
    </source>
</evidence>
<dbReference type="GO" id="GO:0015288">
    <property type="term" value="F:porin activity"/>
    <property type="evidence" value="ECO:0007669"/>
    <property type="project" value="UniProtKB-KW"/>
</dbReference>
<evidence type="ECO:0000256" key="7">
    <source>
        <dbReference type="ARBA" id="ARBA00023065"/>
    </source>
</evidence>
<evidence type="ECO:0000256" key="5">
    <source>
        <dbReference type="ARBA" id="ARBA00022692"/>
    </source>
</evidence>
<dbReference type="InterPro" id="IPR050298">
    <property type="entry name" value="Gram-neg_bact_OMP"/>
</dbReference>
<organism evidence="14 15">
    <name type="scientific">Aquariibacter albus</name>
    <dbReference type="NCBI Taxonomy" id="2759899"/>
    <lineage>
        <taxon>Bacteria</taxon>
        <taxon>Pseudomonadati</taxon>
        <taxon>Pseudomonadota</taxon>
        <taxon>Betaproteobacteria</taxon>
        <taxon>Burkholderiales</taxon>
        <taxon>Sphaerotilaceae</taxon>
        <taxon>Aquariibacter</taxon>
    </lineage>
</organism>
<dbReference type="SUPFAM" id="SSF56935">
    <property type="entry name" value="Porins"/>
    <property type="match status" value="1"/>
</dbReference>
<protein>
    <submittedName>
        <fullName evidence="14">Porin</fullName>
    </submittedName>
</protein>
<dbReference type="InterPro" id="IPR002299">
    <property type="entry name" value="Porin_Neis"/>
</dbReference>
<evidence type="ECO:0000256" key="3">
    <source>
        <dbReference type="ARBA" id="ARBA00022448"/>
    </source>
</evidence>
<evidence type="ECO:0000256" key="9">
    <source>
        <dbReference type="ARBA" id="ARBA00023136"/>
    </source>
</evidence>
<dbReference type="PRINTS" id="PR00184">
    <property type="entry name" value="NEISSPPORIN"/>
</dbReference>
<keyword evidence="3" id="KW-0813">Transport</keyword>
<evidence type="ECO:0000313" key="14">
    <source>
        <dbReference type="EMBL" id="MBB1162599.1"/>
    </source>
</evidence>
<keyword evidence="9" id="KW-0472">Membrane</keyword>
<keyword evidence="10" id="KW-0998">Cell outer membrane</keyword>
<reference evidence="14 15" key="1">
    <citation type="submission" date="2020-08" db="EMBL/GenBank/DDBJ databases">
        <title>Aquariorum lacteus gen. nov., sp. nov., a new member of the family Comamonadaceae, isolated from freshwater aquarium.</title>
        <authorList>
            <person name="Chun S.-J."/>
        </authorList>
    </citation>
    <scope>NUCLEOTIDE SEQUENCE [LARGE SCALE GENOMIC DNA]</scope>
    <source>
        <strain evidence="14 15">SJAQ100</strain>
    </source>
</reference>
<evidence type="ECO:0000256" key="2">
    <source>
        <dbReference type="ARBA" id="ARBA00011233"/>
    </source>
</evidence>
<dbReference type="EMBL" id="JACIVI010000004">
    <property type="protein sequence ID" value="MBB1162599.1"/>
    <property type="molecule type" value="Genomic_DNA"/>
</dbReference>
<dbReference type="CDD" id="cd00342">
    <property type="entry name" value="gram_neg_porins"/>
    <property type="match status" value="1"/>
</dbReference>
<keyword evidence="5" id="KW-0812">Transmembrane</keyword>
<dbReference type="GO" id="GO:0046930">
    <property type="term" value="C:pore complex"/>
    <property type="evidence" value="ECO:0007669"/>
    <property type="project" value="UniProtKB-KW"/>
</dbReference>
<dbReference type="Gene3D" id="2.40.160.10">
    <property type="entry name" value="Porin"/>
    <property type="match status" value="1"/>
</dbReference>
<gene>
    <name evidence="14" type="ORF">H4F90_11480</name>
</gene>
<dbReference type="RefSeq" id="WP_182664703.1">
    <property type="nucleotide sequence ID" value="NZ_JACIVI010000004.1"/>
</dbReference>
<comment type="subcellular location">
    <subcellularLocation>
        <location evidence="1">Cell outer membrane</location>
        <topology evidence="1">Multi-pass membrane protein</topology>
    </subcellularLocation>
</comment>
<feature type="chain" id="PRO_5032340683" evidence="12">
    <location>
        <begin position="21"/>
        <end position="401"/>
    </location>
</feature>
<comment type="subunit">
    <text evidence="2">Homotrimer.</text>
</comment>
<evidence type="ECO:0000256" key="1">
    <source>
        <dbReference type="ARBA" id="ARBA00004571"/>
    </source>
</evidence>
<keyword evidence="8" id="KW-0626">Porin</keyword>
<feature type="domain" description="Porin" evidence="13">
    <location>
        <begin position="7"/>
        <end position="379"/>
    </location>
</feature>
<comment type="caution">
    <text evidence="14">The sequence shown here is derived from an EMBL/GenBank/DDBJ whole genome shotgun (WGS) entry which is preliminary data.</text>
</comment>
<keyword evidence="4" id="KW-1134">Transmembrane beta strand</keyword>
<keyword evidence="15" id="KW-1185">Reference proteome</keyword>
<sequence>MKKSLIALAVLGAFAGAASAQSSVTLYGRADLNVTNEKAGNDVSPLSTAPGESTTKLNDGGGTTGIGGSRWGLRGTEDLGNGVKAVFQLESGFTADTGAQGQGGRLFGRQAWVGLSSATLGEVRFGRQETYSRLNALYWDPSFNGQTKLNEGNTVSAANAADCQALTGSTATQCASTTTVRSRNYLLFQNFGDRQDNVISYTSPSFSGFRFGAQVGLSEQADDNTSDLAGRYQGVTASYANGPFAAGLSYESIKVADVAAGAPNNLNKTFSVGANYNFGVATVYAGYQRVSDVADGSQITSAAANTVAPSSLIVEDQKSYTVGVKVPLGKLTLLANYGNAKYEIRAFGGQELELRKVALGWNYAFSKRTVAYGTFATRSGDLDDNVAIKREFTLFGLAHSF</sequence>
<dbReference type="PANTHER" id="PTHR34501">
    <property type="entry name" value="PROTEIN YDDL-RELATED"/>
    <property type="match status" value="1"/>
</dbReference>
<feature type="signal peptide" evidence="12">
    <location>
        <begin position="1"/>
        <end position="20"/>
    </location>
</feature>
<evidence type="ECO:0000256" key="4">
    <source>
        <dbReference type="ARBA" id="ARBA00022452"/>
    </source>
</evidence>
<dbReference type="InterPro" id="IPR033900">
    <property type="entry name" value="Gram_neg_porin_domain"/>
</dbReference>
<dbReference type="Pfam" id="PF13609">
    <property type="entry name" value="Porin_4"/>
    <property type="match status" value="1"/>
</dbReference>
<evidence type="ECO:0000256" key="10">
    <source>
        <dbReference type="ARBA" id="ARBA00023237"/>
    </source>
</evidence>
<feature type="compositionally biased region" description="Gly residues" evidence="11">
    <location>
        <begin position="59"/>
        <end position="70"/>
    </location>
</feature>
<evidence type="ECO:0000256" key="11">
    <source>
        <dbReference type="SAM" id="MobiDB-lite"/>
    </source>
</evidence>
<dbReference type="GO" id="GO:0006811">
    <property type="term" value="P:monoatomic ion transport"/>
    <property type="evidence" value="ECO:0007669"/>
    <property type="project" value="UniProtKB-KW"/>
</dbReference>
<dbReference type="InterPro" id="IPR023614">
    <property type="entry name" value="Porin_dom_sf"/>
</dbReference>
<dbReference type="GO" id="GO:0009279">
    <property type="term" value="C:cell outer membrane"/>
    <property type="evidence" value="ECO:0007669"/>
    <property type="project" value="UniProtKB-SubCell"/>
</dbReference>
<evidence type="ECO:0000256" key="12">
    <source>
        <dbReference type="SAM" id="SignalP"/>
    </source>
</evidence>
<proteinExistence type="predicted"/>
<dbReference type="AlphaFoldDB" id="A0A839HT68"/>
<keyword evidence="7" id="KW-0406">Ion transport</keyword>
<feature type="compositionally biased region" description="Polar residues" evidence="11">
    <location>
        <begin position="38"/>
        <end position="57"/>
    </location>
</feature>
<name>A0A839HT68_9BURK</name>
<feature type="region of interest" description="Disordered" evidence="11">
    <location>
        <begin position="38"/>
        <end position="70"/>
    </location>
</feature>
<dbReference type="Proteomes" id="UP000586093">
    <property type="component" value="Unassembled WGS sequence"/>
</dbReference>
<keyword evidence="6 12" id="KW-0732">Signal</keyword>